<dbReference type="Gene3D" id="1.20.5.170">
    <property type="match status" value="2"/>
</dbReference>
<evidence type="ECO:0000256" key="1">
    <source>
        <dbReference type="SAM" id="MobiDB-lite"/>
    </source>
</evidence>
<proteinExistence type="predicted"/>
<dbReference type="Proteomes" id="UP001165085">
    <property type="component" value="Unassembled WGS sequence"/>
</dbReference>
<dbReference type="SMART" id="SM00338">
    <property type="entry name" value="BRLZ"/>
    <property type="match status" value="2"/>
</dbReference>
<dbReference type="EMBL" id="BRXY01000007">
    <property type="protein sequence ID" value="GMH51978.1"/>
    <property type="molecule type" value="Genomic_DNA"/>
</dbReference>
<feature type="region of interest" description="Disordered" evidence="1">
    <location>
        <begin position="1"/>
        <end position="33"/>
    </location>
</feature>
<feature type="compositionally biased region" description="Basic residues" evidence="1">
    <location>
        <begin position="21"/>
        <end position="33"/>
    </location>
</feature>
<feature type="region of interest" description="Disordered" evidence="1">
    <location>
        <begin position="206"/>
        <end position="309"/>
    </location>
</feature>
<reference evidence="4" key="1">
    <citation type="journal article" date="2023" name="Commun. Biol.">
        <title>Genome analysis of Parmales, the sister group of diatoms, reveals the evolutionary specialization of diatoms from phago-mixotrophs to photoautotrophs.</title>
        <authorList>
            <person name="Ban H."/>
            <person name="Sato S."/>
            <person name="Yoshikawa S."/>
            <person name="Yamada K."/>
            <person name="Nakamura Y."/>
            <person name="Ichinomiya M."/>
            <person name="Sato N."/>
            <person name="Blanc-Mathieu R."/>
            <person name="Endo H."/>
            <person name="Kuwata A."/>
            <person name="Ogata H."/>
        </authorList>
    </citation>
    <scope>NUCLEOTIDE SEQUENCE [LARGE SCALE GENOMIC DNA]</scope>
    <source>
        <strain evidence="4">NIES 3701</strain>
    </source>
</reference>
<feature type="region of interest" description="Disordered" evidence="1">
    <location>
        <begin position="100"/>
        <end position="130"/>
    </location>
</feature>
<dbReference type="SUPFAM" id="SSF57959">
    <property type="entry name" value="Leucine zipper domain"/>
    <property type="match status" value="2"/>
</dbReference>
<dbReference type="InterPro" id="IPR004827">
    <property type="entry name" value="bZIP"/>
</dbReference>
<dbReference type="InterPro" id="IPR046347">
    <property type="entry name" value="bZIP_sf"/>
</dbReference>
<dbReference type="OrthoDB" id="47359at2759"/>
<feature type="compositionally biased region" description="Basic and acidic residues" evidence="1">
    <location>
        <begin position="216"/>
        <end position="236"/>
    </location>
</feature>
<protein>
    <recommendedName>
        <fullName evidence="2">BZIP domain-containing protein</fullName>
    </recommendedName>
</protein>
<comment type="caution">
    <text evidence="3">The sequence shown here is derived from an EMBL/GenBank/DDBJ whole genome shotgun (WGS) entry which is preliminary data.</text>
</comment>
<evidence type="ECO:0000259" key="2">
    <source>
        <dbReference type="PROSITE" id="PS50217"/>
    </source>
</evidence>
<feature type="compositionally biased region" description="Acidic residues" evidence="1">
    <location>
        <begin position="246"/>
        <end position="259"/>
    </location>
</feature>
<evidence type="ECO:0000313" key="4">
    <source>
        <dbReference type="Proteomes" id="UP001165085"/>
    </source>
</evidence>
<dbReference type="CDD" id="cd14809">
    <property type="entry name" value="bZIP_AUREO-like"/>
    <property type="match status" value="1"/>
</dbReference>
<keyword evidence="4" id="KW-1185">Reference proteome</keyword>
<dbReference type="AlphaFoldDB" id="A0A9W7DQZ0"/>
<dbReference type="PROSITE" id="PS50217">
    <property type="entry name" value="BZIP"/>
    <property type="match status" value="1"/>
</dbReference>
<evidence type="ECO:0000313" key="3">
    <source>
        <dbReference type="EMBL" id="GMH51978.1"/>
    </source>
</evidence>
<sequence>MPLSVKRGPVTQADRDDLRRERNRAHARKTRERKKMRLEALTIEFEILKSQGLNLRQQLRAKQTASILLNLSGADSGIDEDDPEVQQLLRGTMARTPEVFVPGTGAKIDDEDSDDEGGGKRSKRNANMSQEMRLSIRRERNKMHAKATRERKKAYLDAMEKAISIVNDENSRLSKMLGNASAPSIMTIMTSMKADKSLVQEIGEADSGVVEDLEEDHQAEGGERHSPMMKEFEREGGGLGSSAVSDDGEDVDGDNDDNDSTSGEQGSVAGGAPQNPSSPQMHGMITPSVSGSGGGSGNESLSDDESEDM</sequence>
<name>A0A9W7DQZ0_9STRA</name>
<accession>A0A9W7DQZ0</accession>
<organism evidence="3 4">
    <name type="scientific">Triparma strigata</name>
    <dbReference type="NCBI Taxonomy" id="1606541"/>
    <lineage>
        <taxon>Eukaryota</taxon>
        <taxon>Sar</taxon>
        <taxon>Stramenopiles</taxon>
        <taxon>Ochrophyta</taxon>
        <taxon>Bolidophyceae</taxon>
        <taxon>Parmales</taxon>
        <taxon>Triparmaceae</taxon>
        <taxon>Triparma</taxon>
    </lineage>
</organism>
<feature type="domain" description="BZIP" evidence="2">
    <location>
        <begin position="13"/>
        <end position="59"/>
    </location>
</feature>
<gene>
    <name evidence="3" type="ORF">TrST_g8236</name>
</gene>
<dbReference type="GO" id="GO:0003700">
    <property type="term" value="F:DNA-binding transcription factor activity"/>
    <property type="evidence" value="ECO:0007669"/>
    <property type="project" value="InterPro"/>
</dbReference>